<dbReference type="InterPro" id="IPR046938">
    <property type="entry name" value="DNA_clamp_sf"/>
</dbReference>
<name>A0A8J2T9E0_ZYGB2</name>
<dbReference type="GO" id="GO:0003684">
    <property type="term" value="F:damaged DNA binding"/>
    <property type="evidence" value="ECO:0007669"/>
    <property type="project" value="UniProtKB-UniRule"/>
</dbReference>
<evidence type="ECO:0000256" key="1">
    <source>
        <dbReference type="ARBA" id="ARBA00004123"/>
    </source>
</evidence>
<dbReference type="Gene3D" id="3.70.10.10">
    <property type="match status" value="1"/>
</dbReference>
<keyword evidence="6" id="KW-0540">Nuclease</keyword>
<reference evidence="9" key="1">
    <citation type="journal article" date="2013" name="Genome Announc.">
        <title>Genome sequence of the food spoilage yeast Zygosaccharomyces bailii CLIB 213(T).</title>
        <authorList>
            <person name="Galeote V."/>
            <person name="Bigey F."/>
            <person name="Devillers H."/>
            <person name="Neuveglise C."/>
            <person name="Dequin S."/>
        </authorList>
    </citation>
    <scope>NUCLEOTIDE SEQUENCE [LARGE SCALE GENOMIC DNA]</scope>
    <source>
        <strain evidence="9">CLIB 213 / ATCC 58445 / CBS 680 / CCRC 21525 / NBRC 1098 / NCYC 1416 / NRRL Y-2227</strain>
    </source>
</reference>
<dbReference type="PANTHER" id="PTHR10870">
    <property type="entry name" value="CELL CYCLE CHECKPOINT PROTEIN RAD1"/>
    <property type="match status" value="1"/>
</dbReference>
<keyword evidence="5 6" id="KW-0539">Nucleus</keyword>
<dbReference type="AlphaFoldDB" id="A0A8J2T9E0"/>
<dbReference type="PIRSF" id="PIRSF011769">
    <property type="entry name" value="Cell_cycle_RAD17"/>
    <property type="match status" value="1"/>
</dbReference>
<feature type="compositionally biased region" description="Low complexity" evidence="7">
    <location>
        <begin position="361"/>
        <end position="373"/>
    </location>
</feature>
<dbReference type="InterPro" id="IPR016587">
    <property type="entry name" value="Rad17"/>
</dbReference>
<protein>
    <recommendedName>
        <fullName evidence="6">DNA damage checkpoint control protein RAD17</fullName>
    </recommendedName>
</protein>
<dbReference type="Proteomes" id="UP000019375">
    <property type="component" value="Unassembled WGS sequence"/>
</dbReference>
<dbReference type="GO" id="GO:0007131">
    <property type="term" value="P:reciprocal meiotic recombination"/>
    <property type="evidence" value="ECO:0007669"/>
    <property type="project" value="InterPro"/>
</dbReference>
<dbReference type="GO" id="GO:0006302">
    <property type="term" value="P:double-strand break repair"/>
    <property type="evidence" value="ECO:0007669"/>
    <property type="project" value="UniProtKB-UniRule"/>
</dbReference>
<evidence type="ECO:0000256" key="5">
    <source>
        <dbReference type="ARBA" id="ARBA00023242"/>
    </source>
</evidence>
<dbReference type="Pfam" id="PF02144">
    <property type="entry name" value="Rad1"/>
    <property type="match status" value="1"/>
</dbReference>
<dbReference type="EMBL" id="HG316460">
    <property type="protein sequence ID" value="CDF90645.1"/>
    <property type="molecule type" value="Genomic_DNA"/>
</dbReference>
<evidence type="ECO:0000256" key="3">
    <source>
        <dbReference type="ARBA" id="ARBA00022763"/>
    </source>
</evidence>
<keyword evidence="6" id="KW-0238">DNA-binding</keyword>
<feature type="compositionally biased region" description="Polar residues" evidence="7">
    <location>
        <begin position="374"/>
        <end position="386"/>
    </location>
</feature>
<proteinExistence type="inferred from homology"/>
<dbReference type="OrthoDB" id="337581at2759"/>
<dbReference type="PRINTS" id="PR01245">
    <property type="entry name" value="RAD1REC1"/>
</dbReference>
<organism evidence="8 9">
    <name type="scientific">Zygosaccharomyces bailii (strain CLIB 213 / ATCC 58445 / CBS 680 / BCRC 21525 / NBRC 1098 / NCYC 1416 / NRRL Y-2227)</name>
    <dbReference type="NCBI Taxonomy" id="1333698"/>
    <lineage>
        <taxon>Eukaryota</taxon>
        <taxon>Fungi</taxon>
        <taxon>Dikarya</taxon>
        <taxon>Ascomycota</taxon>
        <taxon>Saccharomycotina</taxon>
        <taxon>Saccharomycetes</taxon>
        <taxon>Saccharomycetales</taxon>
        <taxon>Saccharomycetaceae</taxon>
        <taxon>Zygosaccharomyces</taxon>
    </lineage>
</organism>
<dbReference type="GO" id="GO:0000077">
    <property type="term" value="P:DNA damage checkpoint signaling"/>
    <property type="evidence" value="ECO:0007669"/>
    <property type="project" value="UniProtKB-UniRule"/>
</dbReference>
<evidence type="ECO:0000256" key="4">
    <source>
        <dbReference type="ARBA" id="ARBA00023204"/>
    </source>
</evidence>
<comment type="similarity">
    <text evidence="2 6">Belongs to the rad1 family.</text>
</comment>
<keyword evidence="6" id="KW-0378">Hydrolase</keyword>
<dbReference type="GO" id="GO:0003690">
    <property type="term" value="F:double-stranded DNA binding"/>
    <property type="evidence" value="ECO:0007669"/>
    <property type="project" value="InterPro"/>
</dbReference>
<dbReference type="InterPro" id="IPR003021">
    <property type="entry name" value="Rad1_Rec1_Rad17"/>
</dbReference>
<sequence>MRLNDQGATSFSASTVHLEHITTALNCLTPFGSKEDVLIFIDEDGLSFARECNHIIWIQLFLSKELFISYSYENEDETQTKLCLKINHLLDSVNVASRNADDVVECTLSYKGYGSPFILTFEDSLISERVEYSTYLSGRFDNSGLELDRNQILFECIVKGDILHAVIKDFKEIGCKDCYLYAELDEDGNNMFALISKSQLGFSRIKLPNSRSILEKIEVYDSDSTTMVYGKPVVGFFDFNCFDKIRQSTKVASKVLLRMDAHGLLSVNILSQTDDVLIADTRNSSGRLPQLPKDYPGIVIEVCMLEKESIDESAQAEIRLLMEDSEQERSKKIPRRSKKRHSIANDSPADNLLGLPNAKLNPPNTNPRLNNDNVENAGQSKETSYPPSDLPLFF</sequence>
<dbReference type="PANTHER" id="PTHR10870:SF0">
    <property type="entry name" value="CELL CYCLE CHECKPOINT PROTEIN RAD1"/>
    <property type="match status" value="1"/>
</dbReference>
<evidence type="ECO:0000313" key="8">
    <source>
        <dbReference type="EMBL" id="CDF90645.1"/>
    </source>
</evidence>
<keyword evidence="9" id="KW-1185">Reference proteome</keyword>
<accession>A0A8J2T9E0</accession>
<feature type="region of interest" description="Disordered" evidence="7">
    <location>
        <begin position="323"/>
        <end position="394"/>
    </location>
</feature>
<evidence type="ECO:0000313" key="9">
    <source>
        <dbReference type="Proteomes" id="UP000019375"/>
    </source>
</evidence>
<dbReference type="GO" id="GO:0030896">
    <property type="term" value="C:checkpoint clamp complex"/>
    <property type="evidence" value="ECO:0007669"/>
    <property type="project" value="UniProtKB-UniRule"/>
</dbReference>
<keyword evidence="3 6" id="KW-0227">DNA damage</keyword>
<keyword evidence="4 6" id="KW-0234">DNA repair</keyword>
<evidence type="ECO:0000256" key="7">
    <source>
        <dbReference type="SAM" id="MobiDB-lite"/>
    </source>
</evidence>
<evidence type="ECO:0000256" key="2">
    <source>
        <dbReference type="ARBA" id="ARBA00010991"/>
    </source>
</evidence>
<comment type="function">
    <text evidence="6">Component of the checkpoint clamp complex involved in the surveillance mechanism that allows the DNA repair pathways to act to restore the integrity of the DNA prior to DNA synthesis or separation of the replicated chromosomes.</text>
</comment>
<dbReference type="GO" id="GO:0004518">
    <property type="term" value="F:nuclease activity"/>
    <property type="evidence" value="ECO:0007669"/>
    <property type="project" value="UniProtKB-KW"/>
</dbReference>
<feature type="compositionally biased region" description="Basic residues" evidence="7">
    <location>
        <begin position="332"/>
        <end position="342"/>
    </location>
</feature>
<dbReference type="SUPFAM" id="SSF55979">
    <property type="entry name" value="DNA clamp"/>
    <property type="match status" value="1"/>
</dbReference>
<evidence type="ECO:0000256" key="6">
    <source>
        <dbReference type="PIRNR" id="PIRNR011769"/>
    </source>
</evidence>
<comment type="subcellular location">
    <subcellularLocation>
        <location evidence="1 6">Nucleus</location>
    </subcellularLocation>
</comment>
<dbReference type="GO" id="GO:0016787">
    <property type="term" value="F:hydrolase activity"/>
    <property type="evidence" value="ECO:0007669"/>
    <property type="project" value="UniProtKB-KW"/>
</dbReference>
<gene>
    <name evidence="8" type="ORF">BN860_05842g</name>
</gene>